<reference evidence="1 2" key="1">
    <citation type="journal article" date="2007" name="Int. J. Syst. Evol. Microbiol.">
        <title>Oceanobacillus profundus sp. nov., isolated from a deep-sea sediment core.</title>
        <authorList>
            <person name="Kim Y.G."/>
            <person name="Choi D.H."/>
            <person name="Hyun S."/>
            <person name="Cho B.C."/>
        </authorList>
    </citation>
    <scope>NUCLEOTIDE SEQUENCE [LARGE SCALE GENOMIC DNA]</scope>
    <source>
        <strain evidence="1 2">DSM 18246</strain>
    </source>
</reference>
<protein>
    <submittedName>
        <fullName evidence="1">Uncharacterized protein</fullName>
    </submittedName>
</protein>
<dbReference type="PROSITE" id="PS51257">
    <property type="entry name" value="PROKAR_LIPOPROTEIN"/>
    <property type="match status" value="1"/>
</dbReference>
<gene>
    <name evidence="1" type="ORF">D1B32_15600</name>
</gene>
<evidence type="ECO:0000313" key="2">
    <source>
        <dbReference type="Proteomes" id="UP000285456"/>
    </source>
</evidence>
<accession>A0A417YDZ7</accession>
<dbReference type="OrthoDB" id="1267107at2"/>
<dbReference type="Proteomes" id="UP000285456">
    <property type="component" value="Unassembled WGS sequence"/>
</dbReference>
<name>A0A417YDZ7_9BACI</name>
<comment type="caution">
    <text evidence="1">The sequence shown here is derived from an EMBL/GenBank/DDBJ whole genome shotgun (WGS) entry which is preliminary data.</text>
</comment>
<dbReference type="EMBL" id="QWEH01000011">
    <property type="protein sequence ID" value="RHW30845.1"/>
    <property type="molecule type" value="Genomic_DNA"/>
</dbReference>
<proteinExistence type="predicted"/>
<keyword evidence="2" id="KW-1185">Reference proteome</keyword>
<sequence>MKSFIIILGISSVMFLISCSSSETTTEESNAQDANKEAQETAADKEQLRAHADLIVDALDNKDFEQLSTFVHPEKGIRFTPYAFIEEEEQPIFEAEQVRGFPNDSEVYEWGTEDGTGDAIRLTPNAYYHDYLYIRDFTESTEILVNDIDPRGNMRMNVGEVYPEARFVSYYVPGTDEEMDWANLILAFEEVNDDWYLVGIIVDRWTT</sequence>
<dbReference type="AlphaFoldDB" id="A0A417YDZ7"/>
<organism evidence="1 2">
    <name type="scientific">Oceanobacillus profundus</name>
    <dbReference type="NCBI Taxonomy" id="372463"/>
    <lineage>
        <taxon>Bacteria</taxon>
        <taxon>Bacillati</taxon>
        <taxon>Bacillota</taxon>
        <taxon>Bacilli</taxon>
        <taxon>Bacillales</taxon>
        <taxon>Bacillaceae</taxon>
        <taxon>Oceanobacillus</taxon>
    </lineage>
</organism>
<evidence type="ECO:0000313" key="1">
    <source>
        <dbReference type="EMBL" id="RHW30845.1"/>
    </source>
</evidence>
<dbReference type="RefSeq" id="WP_118889823.1">
    <property type="nucleotide sequence ID" value="NZ_JAUOPF010000003.1"/>
</dbReference>